<evidence type="ECO:0000313" key="3">
    <source>
        <dbReference type="Proteomes" id="UP000054337"/>
    </source>
</evidence>
<gene>
    <name evidence="2" type="ORF">COCVIDRAFT_100264</name>
</gene>
<organism evidence="2 3">
    <name type="scientific">Bipolaris victoriae (strain FI3)</name>
    <name type="common">Victoria blight of oats agent</name>
    <name type="synonym">Cochliobolus victoriae</name>
    <dbReference type="NCBI Taxonomy" id="930091"/>
    <lineage>
        <taxon>Eukaryota</taxon>
        <taxon>Fungi</taxon>
        <taxon>Dikarya</taxon>
        <taxon>Ascomycota</taxon>
        <taxon>Pezizomycotina</taxon>
        <taxon>Dothideomycetes</taxon>
        <taxon>Pleosporomycetidae</taxon>
        <taxon>Pleosporales</taxon>
        <taxon>Pleosporineae</taxon>
        <taxon>Pleosporaceae</taxon>
        <taxon>Bipolaris</taxon>
    </lineage>
</organism>
<keyword evidence="3" id="KW-1185">Reference proteome</keyword>
<dbReference type="HOGENOM" id="CLU_789859_0_0_1"/>
<sequence length="351" mass="37831">MQSHLHHLLLRLVSTRGLDMTPSSVPTSTFCDNIPRLLGRQYSAFVTEWYPRTAVTTHPSITIPTPTCTVNGNDCAKLRSSWSLAHATETPIPQFPVPCEAYRACSSVPSGPCTLAGSGIKIYYWPTPATQPLCPQTNTLMPISRPTPEAGKPKSPVVKVIDGLTVTSPSIYISIPTLYGQLRGVPTNLFTGCGSQLTSLTLSIPPSPISTLTRRSRVRRPTFESPKPFALSTLNWPVSATEICSEQTFCEWNNAISTCTDVLSTICVTPTINPYDYNPALLLPTDLVGLAAKQEGSYQNCVVHRAAAAAATWIPITTLAGDPRYTQGWSSTSTILPVTLTAAPTPEITSN</sequence>
<dbReference type="EMBL" id="KI968737">
    <property type="protein sequence ID" value="EUN26634.1"/>
    <property type="molecule type" value="Genomic_DNA"/>
</dbReference>
<dbReference type="Proteomes" id="UP000054337">
    <property type="component" value="Unassembled WGS sequence"/>
</dbReference>
<feature type="chain" id="PRO_5004891368" evidence="1">
    <location>
        <begin position="18"/>
        <end position="351"/>
    </location>
</feature>
<dbReference type="RefSeq" id="XP_014556220.1">
    <property type="nucleotide sequence ID" value="XM_014700734.1"/>
</dbReference>
<name>W7EIH4_BIPV3</name>
<feature type="signal peptide" evidence="1">
    <location>
        <begin position="1"/>
        <end position="17"/>
    </location>
</feature>
<dbReference type="AlphaFoldDB" id="W7EIH4"/>
<protein>
    <submittedName>
        <fullName evidence="2">Uncharacterized protein</fullName>
    </submittedName>
</protein>
<dbReference type="GeneID" id="26248006"/>
<accession>W7EIH4</accession>
<dbReference type="OrthoDB" id="3944128at2759"/>
<evidence type="ECO:0000256" key="1">
    <source>
        <dbReference type="SAM" id="SignalP"/>
    </source>
</evidence>
<evidence type="ECO:0000313" key="2">
    <source>
        <dbReference type="EMBL" id="EUN26634.1"/>
    </source>
</evidence>
<keyword evidence="1" id="KW-0732">Signal</keyword>
<proteinExistence type="predicted"/>
<reference evidence="2 3" key="1">
    <citation type="journal article" date="2013" name="PLoS Genet.">
        <title>Comparative genome structure, secondary metabolite, and effector coding capacity across Cochliobolus pathogens.</title>
        <authorList>
            <person name="Condon B.J."/>
            <person name="Leng Y."/>
            <person name="Wu D."/>
            <person name="Bushley K.E."/>
            <person name="Ohm R.A."/>
            <person name="Otillar R."/>
            <person name="Martin J."/>
            <person name="Schackwitz W."/>
            <person name="Grimwood J."/>
            <person name="MohdZainudin N."/>
            <person name="Xue C."/>
            <person name="Wang R."/>
            <person name="Manning V.A."/>
            <person name="Dhillon B."/>
            <person name="Tu Z.J."/>
            <person name="Steffenson B.J."/>
            <person name="Salamov A."/>
            <person name="Sun H."/>
            <person name="Lowry S."/>
            <person name="LaButti K."/>
            <person name="Han J."/>
            <person name="Copeland A."/>
            <person name="Lindquist E."/>
            <person name="Barry K."/>
            <person name="Schmutz J."/>
            <person name="Baker S.E."/>
            <person name="Ciuffetti L.M."/>
            <person name="Grigoriev I.V."/>
            <person name="Zhong S."/>
            <person name="Turgeon B.G."/>
        </authorList>
    </citation>
    <scope>NUCLEOTIDE SEQUENCE [LARGE SCALE GENOMIC DNA]</scope>
    <source>
        <strain evidence="2 3">FI3</strain>
    </source>
</reference>